<dbReference type="InterPro" id="IPR001680">
    <property type="entry name" value="WD40_rpt"/>
</dbReference>
<accession>A0A8W8JKC1</accession>
<proteinExistence type="inferred from homology"/>
<dbReference type="SUPFAM" id="SSF50978">
    <property type="entry name" value="WD40 repeat-like"/>
    <property type="match status" value="1"/>
</dbReference>
<keyword evidence="2" id="KW-0677">Repeat</keyword>
<dbReference type="SMART" id="SM00320">
    <property type="entry name" value="WD40"/>
    <property type="match status" value="6"/>
</dbReference>
<evidence type="ECO:0000256" key="3">
    <source>
        <dbReference type="ARBA" id="ARBA00022942"/>
    </source>
</evidence>
<keyword evidence="1 5" id="KW-0853">WD repeat</keyword>
<dbReference type="PANTHER" id="PTHR19857">
    <property type="entry name" value="MITOCHONDRIAL DIVISION PROTEIN 1-RELATED"/>
    <property type="match status" value="1"/>
</dbReference>
<sequence length="406" mass="44085">MERLILQSDWDEVLKYAYFETSEKEEKAWVSYKQGVQQSIHGSLWNQGVSTSGVPYVTGSDGFTVQEVTKRSITVSYTDDSVNLYRKFVAPSTSFKSIHSERKSVVSLDVTGGGLGVSADSEGKLRLWQTDTGEVRRELVGHCADVYTCQFFPSGIVVLSGGADMQLKIWSAETGKCAATLIGHRGAINDTAIVDRGRNVVSCGRDGAVRLWDVGQQQCLGTFQEIGGEVNSCCLGDVSATLSLEAGDQATSDREVGTEGKLLVLGCENSTVQGYGLQNRKKVFEFPTHGPVNTCAFLSEVTAVCGTQDGHITVLDLRNIRVPLQEWKDSRSAILCFCPYKGGFFTGTGDGSCFYVDSQFHARVELTGSDCDPVYAVKCDGSDVYTACRDSRIRKYSLAVCGESLV</sequence>
<dbReference type="PANTHER" id="PTHR19857:SF19">
    <property type="entry name" value="26S PROTEASOME REGULATORY SUBUNIT RPN14"/>
    <property type="match status" value="1"/>
</dbReference>
<evidence type="ECO:0000256" key="5">
    <source>
        <dbReference type="PROSITE-ProRule" id="PRU00221"/>
    </source>
</evidence>
<evidence type="ECO:0000256" key="1">
    <source>
        <dbReference type="ARBA" id="ARBA00022574"/>
    </source>
</evidence>
<evidence type="ECO:0000256" key="4">
    <source>
        <dbReference type="ARBA" id="ARBA00038321"/>
    </source>
</evidence>
<comment type="similarity">
    <text evidence="4">Belongs to the WD repeat PAAF1/RPN14 family.</text>
</comment>
<protein>
    <recommendedName>
        <fullName evidence="8">Proteasomal ATPase-associated factor 1</fullName>
    </recommendedName>
</protein>
<dbReference type="Gene3D" id="2.130.10.10">
    <property type="entry name" value="YVTN repeat-like/Quinoprotein amine dehydrogenase"/>
    <property type="match status" value="2"/>
</dbReference>
<dbReference type="GO" id="GO:0000502">
    <property type="term" value="C:proteasome complex"/>
    <property type="evidence" value="ECO:0007669"/>
    <property type="project" value="UniProtKB-KW"/>
</dbReference>
<reference evidence="6" key="1">
    <citation type="submission" date="2022-08" db="UniProtKB">
        <authorList>
            <consortium name="EnsemblMetazoa"/>
        </authorList>
    </citation>
    <scope>IDENTIFICATION</scope>
    <source>
        <strain evidence="6">05x7-T-G4-1.051#20</strain>
    </source>
</reference>
<dbReference type="InterPro" id="IPR036322">
    <property type="entry name" value="WD40_repeat_dom_sf"/>
</dbReference>
<feature type="repeat" description="WD" evidence="5">
    <location>
        <begin position="139"/>
        <end position="180"/>
    </location>
</feature>
<evidence type="ECO:0000256" key="2">
    <source>
        <dbReference type="ARBA" id="ARBA00022737"/>
    </source>
</evidence>
<dbReference type="Pfam" id="PF00400">
    <property type="entry name" value="WD40"/>
    <property type="match status" value="2"/>
</dbReference>
<dbReference type="PROSITE" id="PS00678">
    <property type="entry name" value="WD_REPEATS_1"/>
    <property type="match status" value="1"/>
</dbReference>
<keyword evidence="7" id="KW-1185">Reference proteome</keyword>
<dbReference type="PROSITE" id="PS50082">
    <property type="entry name" value="WD_REPEATS_2"/>
    <property type="match status" value="2"/>
</dbReference>
<organism evidence="6 7">
    <name type="scientific">Magallana gigas</name>
    <name type="common">Pacific oyster</name>
    <name type="synonym">Crassostrea gigas</name>
    <dbReference type="NCBI Taxonomy" id="29159"/>
    <lineage>
        <taxon>Eukaryota</taxon>
        <taxon>Metazoa</taxon>
        <taxon>Spiralia</taxon>
        <taxon>Lophotrochozoa</taxon>
        <taxon>Mollusca</taxon>
        <taxon>Bivalvia</taxon>
        <taxon>Autobranchia</taxon>
        <taxon>Pteriomorphia</taxon>
        <taxon>Ostreida</taxon>
        <taxon>Ostreoidea</taxon>
        <taxon>Ostreidae</taxon>
        <taxon>Magallana</taxon>
    </lineage>
</organism>
<dbReference type="Proteomes" id="UP000005408">
    <property type="component" value="Unassembled WGS sequence"/>
</dbReference>
<dbReference type="EnsemblMetazoa" id="G19849.3">
    <property type="protein sequence ID" value="G19849.3:cds"/>
    <property type="gene ID" value="G19849"/>
</dbReference>
<dbReference type="AlphaFoldDB" id="A0A8W8JKC1"/>
<dbReference type="InterPro" id="IPR019775">
    <property type="entry name" value="WD40_repeat_CS"/>
</dbReference>
<dbReference type="InterPro" id="IPR051179">
    <property type="entry name" value="WD_repeat_multifunction"/>
</dbReference>
<evidence type="ECO:0000313" key="7">
    <source>
        <dbReference type="Proteomes" id="UP000005408"/>
    </source>
</evidence>
<name>A0A8W8JKC1_MAGGI</name>
<dbReference type="InterPro" id="IPR015943">
    <property type="entry name" value="WD40/YVTN_repeat-like_dom_sf"/>
</dbReference>
<feature type="repeat" description="WD" evidence="5">
    <location>
        <begin position="181"/>
        <end position="222"/>
    </location>
</feature>
<dbReference type="PROSITE" id="PS50294">
    <property type="entry name" value="WD_REPEATS_REGION"/>
    <property type="match status" value="2"/>
</dbReference>
<keyword evidence="3" id="KW-0647">Proteasome</keyword>
<evidence type="ECO:0000313" key="6">
    <source>
        <dbReference type="EnsemblMetazoa" id="G19849.3:cds"/>
    </source>
</evidence>
<evidence type="ECO:0008006" key="8">
    <source>
        <dbReference type="Google" id="ProtNLM"/>
    </source>
</evidence>